<dbReference type="InterPro" id="IPR022641">
    <property type="entry name" value="CheR_N"/>
</dbReference>
<dbReference type="Gene3D" id="3.30.450.20">
    <property type="entry name" value="PAS domain"/>
    <property type="match status" value="2"/>
</dbReference>
<dbReference type="InterPro" id="IPR035909">
    <property type="entry name" value="CheB_C"/>
</dbReference>
<evidence type="ECO:0000256" key="1">
    <source>
        <dbReference type="ARBA" id="ARBA00001541"/>
    </source>
</evidence>
<keyword evidence="6" id="KW-0378">Hydrolase</keyword>
<evidence type="ECO:0000256" key="5">
    <source>
        <dbReference type="ARBA" id="ARBA00022691"/>
    </source>
</evidence>
<dbReference type="AlphaFoldDB" id="A0A4Q9H086"/>
<feature type="domain" description="CheR-type methyltransferase" evidence="9">
    <location>
        <begin position="276"/>
        <end position="512"/>
    </location>
</feature>
<dbReference type="SUPFAM" id="SSF53335">
    <property type="entry name" value="S-adenosyl-L-methionine-dependent methyltransferases"/>
    <property type="match status" value="1"/>
</dbReference>
<dbReference type="InterPro" id="IPR022642">
    <property type="entry name" value="CheR_C"/>
</dbReference>
<evidence type="ECO:0000256" key="7">
    <source>
        <dbReference type="SAM" id="Coils"/>
    </source>
</evidence>
<evidence type="ECO:0000259" key="8">
    <source>
        <dbReference type="PROSITE" id="PS50122"/>
    </source>
</evidence>
<feature type="active site" evidence="6">
    <location>
        <position position="167"/>
    </location>
</feature>
<evidence type="ECO:0000259" key="9">
    <source>
        <dbReference type="PROSITE" id="PS50123"/>
    </source>
</evidence>
<feature type="active site" evidence="6">
    <location>
        <position position="76"/>
    </location>
</feature>
<dbReference type="InterPro" id="IPR000673">
    <property type="entry name" value="Sig_transdc_resp-reg_Me-estase"/>
</dbReference>
<dbReference type="Gene3D" id="3.40.50.150">
    <property type="entry name" value="Vaccinia Virus protein VP39"/>
    <property type="match status" value="1"/>
</dbReference>
<feature type="active site" evidence="6">
    <location>
        <position position="49"/>
    </location>
</feature>
<dbReference type="PROSITE" id="PS50122">
    <property type="entry name" value="CHEB"/>
    <property type="match status" value="1"/>
</dbReference>
<evidence type="ECO:0000256" key="6">
    <source>
        <dbReference type="PROSITE-ProRule" id="PRU00050"/>
    </source>
</evidence>
<dbReference type="SUPFAM" id="SSF47757">
    <property type="entry name" value="Chemotaxis receptor methyltransferase CheR, N-terminal domain"/>
    <property type="match status" value="1"/>
</dbReference>
<dbReference type="GO" id="GO:0008984">
    <property type="term" value="F:protein-glutamate methylesterase activity"/>
    <property type="evidence" value="ECO:0007669"/>
    <property type="project" value="InterPro"/>
</dbReference>
<evidence type="ECO:0000256" key="3">
    <source>
        <dbReference type="ARBA" id="ARBA00022603"/>
    </source>
</evidence>
<dbReference type="PANTHER" id="PTHR24422:SF10">
    <property type="entry name" value="CHEMOTAXIS PROTEIN METHYLTRANSFERASE 2"/>
    <property type="match status" value="1"/>
</dbReference>
<proteinExistence type="predicted"/>
<name>A0A4Q9H086_9BURK</name>
<dbReference type="InterPro" id="IPR035965">
    <property type="entry name" value="PAS-like_dom_sf"/>
</dbReference>
<evidence type="ECO:0000313" key="11">
    <source>
        <dbReference type="Proteomes" id="UP000292120"/>
    </source>
</evidence>
<keyword evidence="11" id="KW-1185">Reference proteome</keyword>
<feature type="domain" description="CheB-type methylesterase" evidence="8">
    <location>
        <begin position="37"/>
        <end position="215"/>
    </location>
</feature>
<dbReference type="Gene3D" id="3.40.50.180">
    <property type="entry name" value="Methylesterase CheB, C-terminal domain"/>
    <property type="match status" value="1"/>
</dbReference>
<comment type="catalytic activity">
    <reaction evidence="1">
        <text>L-glutamyl-[protein] + S-adenosyl-L-methionine = [protein]-L-glutamate 5-O-methyl ester + S-adenosyl-L-homocysteine</text>
        <dbReference type="Rhea" id="RHEA:24452"/>
        <dbReference type="Rhea" id="RHEA-COMP:10208"/>
        <dbReference type="Rhea" id="RHEA-COMP:10311"/>
        <dbReference type="ChEBI" id="CHEBI:29973"/>
        <dbReference type="ChEBI" id="CHEBI:57856"/>
        <dbReference type="ChEBI" id="CHEBI:59789"/>
        <dbReference type="ChEBI" id="CHEBI:82795"/>
        <dbReference type="EC" id="2.1.1.80"/>
    </reaction>
</comment>
<dbReference type="Gene3D" id="1.10.155.10">
    <property type="entry name" value="Chemotaxis receptor methyltransferase CheR, N-terminal domain"/>
    <property type="match status" value="1"/>
</dbReference>
<reference evidence="10 11" key="1">
    <citation type="submission" date="2019-02" db="EMBL/GenBank/DDBJ databases">
        <title>Aquabacterium sp. strain KMB7.</title>
        <authorList>
            <person name="Chen W.-M."/>
        </authorList>
    </citation>
    <scope>NUCLEOTIDE SEQUENCE [LARGE SCALE GENOMIC DNA]</scope>
    <source>
        <strain evidence="10 11">KMB7</strain>
    </source>
</reference>
<organism evidence="10 11">
    <name type="scientific">Aquabacterium lacunae</name>
    <dbReference type="NCBI Taxonomy" id="2528630"/>
    <lineage>
        <taxon>Bacteria</taxon>
        <taxon>Pseudomonadati</taxon>
        <taxon>Pseudomonadota</taxon>
        <taxon>Betaproteobacteria</taxon>
        <taxon>Burkholderiales</taxon>
        <taxon>Aquabacterium</taxon>
    </lineage>
</organism>
<dbReference type="Proteomes" id="UP000292120">
    <property type="component" value="Unassembled WGS sequence"/>
</dbReference>
<gene>
    <name evidence="10" type="ORF">EYS42_12710</name>
</gene>
<dbReference type="GO" id="GO:0006935">
    <property type="term" value="P:chemotaxis"/>
    <property type="evidence" value="ECO:0007669"/>
    <property type="project" value="UniProtKB-UniRule"/>
</dbReference>
<accession>A0A4Q9H086</accession>
<dbReference type="PRINTS" id="PR00996">
    <property type="entry name" value="CHERMTFRASE"/>
</dbReference>
<protein>
    <recommendedName>
        <fullName evidence="2">protein-glutamate O-methyltransferase</fullName>
        <ecNumber evidence="2">2.1.1.80</ecNumber>
    </recommendedName>
</protein>
<dbReference type="GO" id="GO:0008983">
    <property type="term" value="F:protein-glutamate O-methyltransferase activity"/>
    <property type="evidence" value="ECO:0007669"/>
    <property type="project" value="UniProtKB-EC"/>
</dbReference>
<dbReference type="GO" id="GO:0005737">
    <property type="term" value="C:cytoplasm"/>
    <property type="evidence" value="ECO:0007669"/>
    <property type="project" value="InterPro"/>
</dbReference>
<dbReference type="SUPFAM" id="SSF55785">
    <property type="entry name" value="PYP-like sensor domain (PAS domain)"/>
    <property type="match status" value="2"/>
</dbReference>
<dbReference type="GO" id="GO:0000156">
    <property type="term" value="F:phosphorelay response regulator activity"/>
    <property type="evidence" value="ECO:0007669"/>
    <property type="project" value="InterPro"/>
</dbReference>
<dbReference type="EMBL" id="SIXI01000005">
    <property type="protein sequence ID" value="TBO29267.1"/>
    <property type="molecule type" value="Genomic_DNA"/>
</dbReference>
<dbReference type="SUPFAM" id="SSF52738">
    <property type="entry name" value="Methylesterase CheB, C-terminal domain"/>
    <property type="match status" value="1"/>
</dbReference>
<dbReference type="GO" id="GO:0032259">
    <property type="term" value="P:methylation"/>
    <property type="evidence" value="ECO:0007669"/>
    <property type="project" value="UniProtKB-KW"/>
</dbReference>
<dbReference type="PANTHER" id="PTHR24422">
    <property type="entry name" value="CHEMOTAXIS PROTEIN METHYLTRANSFERASE"/>
    <property type="match status" value="1"/>
</dbReference>
<dbReference type="CDD" id="cd16434">
    <property type="entry name" value="CheB-CheR_fusion"/>
    <property type="match status" value="1"/>
</dbReference>
<dbReference type="InterPro" id="IPR029063">
    <property type="entry name" value="SAM-dependent_MTases_sf"/>
</dbReference>
<dbReference type="InterPro" id="IPR036804">
    <property type="entry name" value="CheR_N_sf"/>
</dbReference>
<dbReference type="Pfam" id="PF03705">
    <property type="entry name" value="CheR_N"/>
    <property type="match status" value="1"/>
</dbReference>
<evidence type="ECO:0000256" key="4">
    <source>
        <dbReference type="ARBA" id="ARBA00022679"/>
    </source>
</evidence>
<keyword evidence="4" id="KW-0808">Transferase</keyword>
<dbReference type="InterPro" id="IPR000780">
    <property type="entry name" value="CheR_MeTrfase"/>
</dbReference>
<dbReference type="EC" id="2.1.1.80" evidence="2"/>
<dbReference type="SMART" id="SM00138">
    <property type="entry name" value="MeTrc"/>
    <property type="match status" value="1"/>
</dbReference>
<dbReference type="Pfam" id="PF01739">
    <property type="entry name" value="CheR"/>
    <property type="match status" value="1"/>
</dbReference>
<comment type="caution">
    <text evidence="10">The sequence shown here is derived from an EMBL/GenBank/DDBJ whole genome shotgun (WGS) entry which is preliminary data.</text>
</comment>
<keyword evidence="7" id="KW-0175">Coiled coil</keyword>
<evidence type="ECO:0000256" key="2">
    <source>
        <dbReference type="ARBA" id="ARBA00012534"/>
    </source>
</evidence>
<dbReference type="Pfam" id="PF13596">
    <property type="entry name" value="PAS_10"/>
    <property type="match status" value="1"/>
</dbReference>
<dbReference type="SMART" id="SM00091">
    <property type="entry name" value="PAS"/>
    <property type="match status" value="2"/>
</dbReference>
<keyword evidence="3" id="KW-0489">Methyltransferase</keyword>
<keyword evidence="6" id="KW-0145">Chemotaxis</keyword>
<feature type="coiled-coil region" evidence="7">
    <location>
        <begin position="716"/>
        <end position="788"/>
    </location>
</feature>
<sequence>MAWSMARVRLDGAFPREGLHFAHILNEGGTVEQDCAVSTIRKLVVLGASAGGLEALCLVLDHCPPDRHAAYVVIQHLSPDHPTLMDRLLARHTTMAVRLVEDAMPLAPDTLFLIPPGKHLGLQGEVLTLRPKPARGLALPIDDFLAEAAPQWGPRLQAVILSGTGADGSRGLPHVSQEGGQIVVQSPESAAFDGMPRNALATGLVDATLAPENIGTWLARHEVVQRVHPVDEDRTEDTAEHTTARTIEIGMLPTGTHAPASEDLEHPEWIRALADIADRVQQQAGLPLNQYKPDMLWRRIRRRMQVLGLDHISAYAQFLAQQPAEASRLRKEVLIPVTHFFRDSEAFEALAHQAVPELLEHLPPEQPLRAWVAATATGEEAYSLAMQLQECCDTAHKWPSIKVYATDIEPTYLARAAAGRYPASIVHELTPQRLERFFTQQGDDYVVRPELRAMVVFARHDLLNDPPFTQMHLVMCRNMLIYLQPSAQQQALRRLHYALVPGGYMALGRSETPACLQDQLITLDSKARLFQSPHRARADNLRQMHLSPAAAAVRTPLVPAPTPSAGPMVEALQLLCRRHAPPALVLDAQGHVVQLIGEFGALLQLRAGHPSLQVQDLLPAELAPVMRQLMVVVAGQPGPVRSPALSLPGLKTLWPHEQLTLVAQRLDTSGTAAQVLVSFETEQEVRRTEVAAVELTLGDTTREQVEHLARELDMTRAHLQSSIEALQGSNEELQANNEELMSTNEELQSTNEELQSVNEELYTVNGEYQQQLEQLRDLHADLDGMQRASALPSIFVDEHLRLQRFSREATLLFNLRETDLGRSITDFSHRLEFPGLAQELQRAMHTGQTVEREVRSELGRWYLARIVPFGTLNTTGTTGATSTMSPTCATDTTLPVMRRAVLLLVDLSSVRNVNRLQAIIDALPLNLAVLDFTGRIVSVNQPWMQFAQDNGDTELRSTGPGQNYLHTVRQAQTGNAAHDEDLRLIEFGLSAVLRGERQHFEHVYPCHAPHQPRWFALHAMHLRADGGGAVIAHYNVTRWKCARKEPSDAIVQPTP</sequence>
<dbReference type="OrthoDB" id="9816309at2"/>
<keyword evidence="5" id="KW-0949">S-adenosyl-L-methionine</keyword>
<dbReference type="CDD" id="cd00130">
    <property type="entry name" value="PAS"/>
    <property type="match status" value="1"/>
</dbReference>
<dbReference type="Pfam" id="PF01339">
    <property type="entry name" value="CheB_methylest"/>
    <property type="match status" value="1"/>
</dbReference>
<dbReference type="InterPro" id="IPR050903">
    <property type="entry name" value="Bact_Chemotaxis_MeTrfase"/>
</dbReference>
<dbReference type="InterPro" id="IPR000014">
    <property type="entry name" value="PAS"/>
</dbReference>
<evidence type="ECO:0000313" key="10">
    <source>
        <dbReference type="EMBL" id="TBO29267.1"/>
    </source>
</evidence>
<dbReference type="PROSITE" id="PS50123">
    <property type="entry name" value="CHER"/>
    <property type="match status" value="1"/>
</dbReference>